<reference evidence="1 2" key="1">
    <citation type="journal article" date="2014" name="Genome Announc.">
        <title>Draft Genome Sequence of Lysobacter capsici AZ78, a Bacterium Antagonistic to Plant-Pathogenic Oomycetes.</title>
        <authorList>
            <person name="Puopolo G."/>
            <person name="Sonego P."/>
            <person name="Engelen K."/>
            <person name="Pertot I."/>
        </authorList>
    </citation>
    <scope>NUCLEOTIDE SEQUENCE [LARGE SCALE GENOMIC DNA]</scope>
    <source>
        <strain evidence="1 2">AZ78</strain>
    </source>
</reference>
<keyword evidence="2" id="KW-1185">Reference proteome</keyword>
<dbReference type="AlphaFoldDB" id="A0A108UCT0"/>
<dbReference type="OrthoDB" id="7202514at2"/>
<dbReference type="EMBL" id="JAJA02000001">
    <property type="protein sequence ID" value="KWS06730.1"/>
    <property type="molecule type" value="Genomic_DNA"/>
</dbReference>
<organism evidence="1 2">
    <name type="scientific">Lysobacter capsici AZ78</name>
    <dbReference type="NCBI Taxonomy" id="1444315"/>
    <lineage>
        <taxon>Bacteria</taxon>
        <taxon>Pseudomonadati</taxon>
        <taxon>Pseudomonadota</taxon>
        <taxon>Gammaproteobacteria</taxon>
        <taxon>Lysobacterales</taxon>
        <taxon>Lysobacteraceae</taxon>
        <taxon>Lysobacter</taxon>
    </lineage>
</organism>
<gene>
    <name evidence="1" type="ORF">AZ78_4287</name>
</gene>
<sequence length="271" mass="29718">MLCTAVFSTAATAAGDCEARIPALLDVAYPGAKDDSGDNGDLLRLSGTPTRWVNPAEVVCKVWPASPDKTLVAVKLQHARDGDQAVDEADLDLLVVDSARDRIVQRHREDGVLSSDAIRVSSFAFDTARYRLDDKTTAFGLRVNRSGNSRPNPYEDSTLRLYVIDSTGLRPVLRNLVVMRNQGEWDTRCAGEFTDTRRTISVDAKRDNGYAGLLLNTVARTTRNVPKGEDCDDVDGGTDKSSVRLRYDGRQYVVPKDLRGFEDDYIGNSGG</sequence>
<evidence type="ECO:0000313" key="1">
    <source>
        <dbReference type="EMBL" id="KWS06730.1"/>
    </source>
</evidence>
<evidence type="ECO:0000313" key="2">
    <source>
        <dbReference type="Proteomes" id="UP000023435"/>
    </source>
</evidence>
<proteinExistence type="predicted"/>
<comment type="caution">
    <text evidence="1">The sequence shown here is derived from an EMBL/GenBank/DDBJ whole genome shotgun (WGS) entry which is preliminary data.</text>
</comment>
<name>A0A108UCT0_9GAMM</name>
<accession>A0A108UCT0</accession>
<dbReference type="Proteomes" id="UP000023435">
    <property type="component" value="Unassembled WGS sequence"/>
</dbReference>
<protein>
    <submittedName>
        <fullName evidence="1">ABC-type multidrug transport system</fullName>
    </submittedName>
</protein>
<dbReference type="RefSeq" id="WP_051547066.1">
    <property type="nucleotide sequence ID" value="NZ_JAJA02000001.1"/>
</dbReference>